<dbReference type="PRINTS" id="PR00260">
    <property type="entry name" value="CHEMTRNSDUCR"/>
</dbReference>
<evidence type="ECO:0000313" key="6">
    <source>
        <dbReference type="EMBL" id="QIB75005.1"/>
    </source>
</evidence>
<evidence type="ECO:0000256" key="2">
    <source>
        <dbReference type="ARBA" id="ARBA00029447"/>
    </source>
</evidence>
<dbReference type="AlphaFoldDB" id="A0A6C0UHV0"/>
<dbReference type="CDD" id="cd11386">
    <property type="entry name" value="MCP_signal"/>
    <property type="match status" value="1"/>
</dbReference>
<keyword evidence="3" id="KW-0175">Coiled coil</keyword>
<name>A0A6C0UHV0_9EURY</name>
<dbReference type="Proteomes" id="UP000465846">
    <property type="component" value="Chromosome"/>
</dbReference>
<dbReference type="GO" id="GO:0006935">
    <property type="term" value="P:chemotaxis"/>
    <property type="evidence" value="ECO:0007669"/>
    <property type="project" value="InterPro"/>
</dbReference>
<feature type="compositionally biased region" description="Polar residues" evidence="4">
    <location>
        <begin position="724"/>
        <end position="736"/>
    </location>
</feature>
<feature type="region of interest" description="Disordered" evidence="4">
    <location>
        <begin position="720"/>
        <end position="751"/>
    </location>
</feature>
<organism evidence="6 7">
    <name type="scientific">Halogeometricum borinquense</name>
    <dbReference type="NCBI Taxonomy" id="60847"/>
    <lineage>
        <taxon>Archaea</taxon>
        <taxon>Methanobacteriati</taxon>
        <taxon>Methanobacteriota</taxon>
        <taxon>Stenosarchaea group</taxon>
        <taxon>Halobacteria</taxon>
        <taxon>Halobacteriales</taxon>
        <taxon>Haloferacaceae</taxon>
        <taxon>Halogeometricum</taxon>
    </lineage>
</organism>
<evidence type="ECO:0000256" key="5">
    <source>
        <dbReference type="SAM" id="Phobius"/>
    </source>
</evidence>
<sequence>MVDFVQDVSERIPDTIAQSYTRQLGTIFLIVTLVVAGVAGVQYSMTASALNEDARANLQAAAEREAIQVEQWEQERKRLTSVVARDTGVNSVKTERSNHALTQHMESMPDDVSGLYLLNLESGTVAGSTKSDAVGTTLFPNGEVPVSENAELSDTETVHRTHVYTKDGRGYVAFVKRLPSVTPRAVVLVSEASALGSLMSGDVDDSFTQLVTDDGTIVYGTGGGAPGRTYPAAESESFSTLTNSESGVVEQGAISGFTSNTHLVGHAKLDNGEAILLHAEKSSVLSLSRRVGIDMAILIVLALAGLLGLGVLLHFNTVKPLRGLAASVSELRNGNLDVDLATDRRDEFGDVLIGVAHLRDDLQDQRDDAESYSEVMVQAADGDLTVRLDADSDSADMRTIATAYNEMMDEVEQTVQRTRAFSADVSDLVTRLAERADEVNEASQEVSSAIQQISDGASQQSDNLASVSDEVNDLSASIEEISSSANELVMLAERAKDEGHEGERAAENALGGIDDIREETERTVQEVHKLDEQLGEIGEIVDVITEIAEQTDILALNANIEAARAGEAGEGFAVVSNEVKQLAQETKSSAADISALIEEIETQRDEVVGSIERMREEVDDGADSVDEALQSLGGIVERVEDTAVSAKEIDNATADQADSSQEVLSMTDEIAGISEETTAEAQTVSAAAEQQTAAVGDVTNELSTLKDDIARLETSLARFEVSGEAQNVGNSQSQSTDGDHSVGASPTKSDD</sequence>
<dbReference type="GO" id="GO:0016020">
    <property type="term" value="C:membrane"/>
    <property type="evidence" value="ECO:0007669"/>
    <property type="project" value="InterPro"/>
</dbReference>
<dbReference type="SMART" id="SM00304">
    <property type="entry name" value="HAMP"/>
    <property type="match status" value="3"/>
</dbReference>
<keyword evidence="5" id="KW-0472">Membrane</keyword>
<dbReference type="InterPro" id="IPR004089">
    <property type="entry name" value="MCPsignal_dom"/>
</dbReference>
<proteinExistence type="inferred from homology"/>
<dbReference type="GO" id="GO:0004888">
    <property type="term" value="F:transmembrane signaling receptor activity"/>
    <property type="evidence" value="ECO:0007669"/>
    <property type="project" value="InterPro"/>
</dbReference>
<feature type="coiled-coil region" evidence="3">
    <location>
        <begin position="55"/>
        <end position="82"/>
    </location>
</feature>
<dbReference type="SMART" id="SM00283">
    <property type="entry name" value="MA"/>
    <property type="match status" value="1"/>
</dbReference>
<dbReference type="RefSeq" id="WP_163486831.1">
    <property type="nucleotide sequence ID" value="NZ_CP048739.1"/>
</dbReference>
<dbReference type="InterPro" id="IPR003660">
    <property type="entry name" value="HAMP_dom"/>
</dbReference>
<comment type="similarity">
    <text evidence="2">Belongs to the methyl-accepting chemotaxis (MCP) protein family.</text>
</comment>
<dbReference type="CDD" id="cd06225">
    <property type="entry name" value="HAMP"/>
    <property type="match status" value="1"/>
</dbReference>
<dbReference type="PANTHER" id="PTHR32089">
    <property type="entry name" value="METHYL-ACCEPTING CHEMOTAXIS PROTEIN MCPB"/>
    <property type="match status" value="1"/>
</dbReference>
<gene>
    <name evidence="6" type="ORF">G3I44_12370</name>
</gene>
<dbReference type="PROSITE" id="PS50885">
    <property type="entry name" value="HAMP"/>
    <property type="match status" value="2"/>
</dbReference>
<reference evidence="6 7" key="1">
    <citation type="submission" date="2020-02" db="EMBL/GenBank/DDBJ databases">
        <title>Whole genome sequence of Halogeometricum borinquense strain wsp4.</title>
        <authorList>
            <person name="Verma D.K."/>
            <person name="Gopal K."/>
            <person name="Prasad E.S."/>
        </authorList>
    </citation>
    <scope>NUCLEOTIDE SEQUENCE [LARGE SCALE GENOMIC DNA]</scope>
    <source>
        <strain evidence="7">wsp4</strain>
    </source>
</reference>
<dbReference type="InterPro" id="IPR004090">
    <property type="entry name" value="Chemotax_Me-accpt_rcpt"/>
</dbReference>
<protein>
    <submittedName>
        <fullName evidence="6">HAMP domain-containing protein</fullName>
    </submittedName>
</protein>
<dbReference type="SUPFAM" id="SSF158472">
    <property type="entry name" value="HAMP domain-like"/>
    <property type="match status" value="1"/>
</dbReference>
<dbReference type="PANTHER" id="PTHR32089:SF112">
    <property type="entry name" value="LYSOZYME-LIKE PROTEIN-RELATED"/>
    <property type="match status" value="1"/>
</dbReference>
<feature type="transmembrane region" description="Helical" evidence="5">
    <location>
        <begin position="20"/>
        <end position="41"/>
    </location>
</feature>
<dbReference type="Gene3D" id="1.10.287.950">
    <property type="entry name" value="Methyl-accepting chemotaxis protein"/>
    <property type="match status" value="1"/>
</dbReference>
<dbReference type="SUPFAM" id="SSF58104">
    <property type="entry name" value="Methyl-accepting chemotaxis protein (MCP) signaling domain"/>
    <property type="match status" value="1"/>
</dbReference>
<evidence type="ECO:0000313" key="7">
    <source>
        <dbReference type="Proteomes" id="UP000465846"/>
    </source>
</evidence>
<evidence type="ECO:0000256" key="4">
    <source>
        <dbReference type="SAM" id="MobiDB-lite"/>
    </source>
</evidence>
<dbReference type="GeneID" id="44080209"/>
<keyword evidence="5" id="KW-1133">Transmembrane helix</keyword>
<dbReference type="PROSITE" id="PS50111">
    <property type="entry name" value="CHEMOTAXIS_TRANSDUC_2"/>
    <property type="match status" value="1"/>
</dbReference>
<evidence type="ECO:0000256" key="1">
    <source>
        <dbReference type="ARBA" id="ARBA00023224"/>
    </source>
</evidence>
<dbReference type="Gene3D" id="6.10.340.10">
    <property type="match status" value="1"/>
</dbReference>
<feature type="transmembrane region" description="Helical" evidence="5">
    <location>
        <begin position="291"/>
        <end position="315"/>
    </location>
</feature>
<keyword evidence="5" id="KW-0812">Transmembrane</keyword>
<dbReference type="Pfam" id="PF00015">
    <property type="entry name" value="MCPsignal"/>
    <property type="match status" value="1"/>
</dbReference>
<accession>A0A6C0UHV0</accession>
<evidence type="ECO:0000256" key="3">
    <source>
        <dbReference type="SAM" id="Coils"/>
    </source>
</evidence>
<keyword evidence="1" id="KW-0807">Transducer</keyword>
<dbReference type="GO" id="GO:0007165">
    <property type="term" value="P:signal transduction"/>
    <property type="evidence" value="ECO:0007669"/>
    <property type="project" value="UniProtKB-KW"/>
</dbReference>
<dbReference type="Pfam" id="PF00672">
    <property type="entry name" value="HAMP"/>
    <property type="match status" value="2"/>
</dbReference>
<dbReference type="EMBL" id="CP048739">
    <property type="protein sequence ID" value="QIB75005.1"/>
    <property type="molecule type" value="Genomic_DNA"/>
</dbReference>